<evidence type="ECO:0000256" key="1">
    <source>
        <dbReference type="SAM" id="Phobius"/>
    </source>
</evidence>
<proteinExistence type="predicted"/>
<feature type="transmembrane region" description="Helical" evidence="1">
    <location>
        <begin position="297"/>
        <end position="320"/>
    </location>
</feature>
<feature type="transmembrane region" description="Helical" evidence="1">
    <location>
        <begin position="412"/>
        <end position="431"/>
    </location>
</feature>
<dbReference type="PANTHER" id="PTHR38454:SF1">
    <property type="entry name" value="INTEGRAL MEMBRANE PROTEIN"/>
    <property type="match status" value="1"/>
</dbReference>
<dbReference type="EMBL" id="AJYB01000014">
    <property type="protein sequence ID" value="EIM07549.1"/>
    <property type="molecule type" value="Genomic_DNA"/>
</dbReference>
<feature type="transmembrane region" description="Helical" evidence="1">
    <location>
        <begin position="122"/>
        <end position="143"/>
    </location>
</feature>
<dbReference type="PANTHER" id="PTHR38454">
    <property type="entry name" value="INTEGRAL MEMBRANE PROTEIN-RELATED"/>
    <property type="match status" value="1"/>
</dbReference>
<sequence length="874" mass="99836">MQLIQNKQKDGDSMHKLRPALLLLFFCFLLSAIGHIVFLYQWSRGYFMVGINDGLSQMLPFKHLLFEQYTRGEFFYSLDFGLGAGTFSELSYYFSTSIVFLVSVIIISILKMINVIQTTDVLFWANAAVFISIVRLAAVLFITTRLFMYLKISKPAAFLGACLYGISGMYFRHGTYWEFFADAFLWLPLLLFGVEKIFREQKPGWFLVAIAVSMIDNFYFAYINFLLTSIYILFRLFIPLSTREQDKKKVIISFVVTGIIGAGISAVSFVPAVYAYLNNHRPDFQQEIPWLDTTDNILFNSSFIVLPAFFVFLLFCGFLYRHKTFRLFALLGIVGIIMHNSPLIGSAFNGFSAPQYRWEYFLSLVMGGAVAIAFDQLHKFTLRRFFIAAVFVIFSFVLYASKDEFFEIDSYFSILSIASLSITLLLLFLYIRFTQPLFKNLLMASLFIWVLIFSNLYQTEKILEDGDISQVGEELVTGVDYDDPEINKLLDYIRSKETGGFYRIEWMEGVRNNTPIVQDFQGLSAYSSIINKNLLYFYLYDLEIDMARESVSRYATLGNRANLHSLLQGKYIIRSREDNNIPFGFNEIYASEKYIAYENKYVLPFARSTSTTYTEQQLAAASPLMREQAMLTGIVLDQNQGAEPLPESGENSIDFDRVAVGATYTDGLLQVAERTGGLNLNLENLPESADDLFVSLHLENKAFDQGFLLEVNDYQTTRKSNQSIYKTFVDDLTIRIPAEKLIEIRLPKGKYELTDIQVYSTSYKNLQKQAAQPDLTSDLVTDGSHVSLDYDNTENDEYLELSIPYERGWQATVNGQEVEVLKADYAFIAVPLETGNNKVALTYRPPFFKPAAAVSIVSVVLGFLLIFRKRKNIS</sequence>
<comment type="caution">
    <text evidence="2">The sequence shown here is derived from an EMBL/GenBank/DDBJ whole genome shotgun (WGS) entry which is preliminary data.</text>
</comment>
<feature type="transmembrane region" description="Helical" evidence="1">
    <location>
        <begin position="21"/>
        <end position="42"/>
    </location>
</feature>
<dbReference type="AlphaFoldDB" id="A0AA87IN68"/>
<feature type="transmembrane region" description="Helical" evidence="1">
    <location>
        <begin position="327"/>
        <end position="348"/>
    </location>
</feature>
<keyword evidence="1" id="KW-1133">Transmembrane helix</keyword>
<feature type="transmembrane region" description="Helical" evidence="1">
    <location>
        <begin position="438"/>
        <end position="457"/>
    </location>
</feature>
<protein>
    <submittedName>
        <fullName evidence="2">Bacterial membrane protein</fullName>
    </submittedName>
</protein>
<feature type="transmembrane region" description="Helical" evidence="1">
    <location>
        <begin position="360"/>
        <end position="377"/>
    </location>
</feature>
<evidence type="ECO:0000313" key="3">
    <source>
        <dbReference type="Proteomes" id="UP000004725"/>
    </source>
</evidence>
<keyword evidence="1" id="KW-0472">Membrane</keyword>
<gene>
    <name evidence="2" type="ORF">A1A1_05047</name>
</gene>
<evidence type="ECO:0000313" key="2">
    <source>
        <dbReference type="EMBL" id="EIM07549.1"/>
    </source>
</evidence>
<name>A0AA87IN68_9BACL</name>
<feature type="transmembrane region" description="Helical" evidence="1">
    <location>
        <begin position="179"/>
        <end position="198"/>
    </location>
</feature>
<accession>A0AA87IN68</accession>
<feature type="transmembrane region" description="Helical" evidence="1">
    <location>
        <begin position="218"/>
        <end position="238"/>
    </location>
</feature>
<feature type="transmembrane region" description="Helical" evidence="1">
    <location>
        <begin position="847"/>
        <end position="867"/>
    </location>
</feature>
<organism evidence="2 3">
    <name type="scientific">Planococcus antarcticus DSM 14505</name>
    <dbReference type="NCBI Taxonomy" id="1185653"/>
    <lineage>
        <taxon>Bacteria</taxon>
        <taxon>Bacillati</taxon>
        <taxon>Bacillota</taxon>
        <taxon>Bacilli</taxon>
        <taxon>Bacillales</taxon>
        <taxon>Caryophanaceae</taxon>
        <taxon>Planococcus</taxon>
    </lineage>
</organism>
<dbReference type="Proteomes" id="UP000004725">
    <property type="component" value="Unassembled WGS sequence"/>
</dbReference>
<feature type="transmembrane region" description="Helical" evidence="1">
    <location>
        <begin position="90"/>
        <end position="110"/>
    </location>
</feature>
<dbReference type="Pfam" id="PF09586">
    <property type="entry name" value="YfhO"/>
    <property type="match status" value="1"/>
</dbReference>
<dbReference type="InterPro" id="IPR018580">
    <property type="entry name" value="Uncharacterised_YfhO"/>
</dbReference>
<feature type="transmembrane region" description="Helical" evidence="1">
    <location>
        <begin position="384"/>
        <end position="400"/>
    </location>
</feature>
<feature type="transmembrane region" description="Helical" evidence="1">
    <location>
        <begin position="155"/>
        <end position="172"/>
    </location>
</feature>
<feature type="transmembrane region" description="Helical" evidence="1">
    <location>
        <begin position="250"/>
        <end position="277"/>
    </location>
</feature>
<keyword evidence="1" id="KW-0812">Transmembrane</keyword>
<reference evidence="2 3" key="1">
    <citation type="journal article" date="2012" name="J. Bacteriol.">
        <title>Genome Sequence of the Antarctic Psychrophile Bacterium Planococcus antarcticus DSM 14505.</title>
        <authorList>
            <person name="Margolles A."/>
            <person name="Gueimonde M."/>
            <person name="Sanchez B."/>
        </authorList>
    </citation>
    <scope>NUCLEOTIDE SEQUENCE [LARGE SCALE GENOMIC DNA]</scope>
    <source>
        <strain evidence="2 3">DSM 14505</strain>
    </source>
</reference>